<evidence type="ECO:0000313" key="1">
    <source>
        <dbReference type="EMBL" id="MEN2767208.1"/>
    </source>
</evidence>
<protein>
    <submittedName>
        <fullName evidence="1">Short-chain dehydrogenase</fullName>
    </submittedName>
</protein>
<dbReference type="Proteomes" id="UP001444625">
    <property type="component" value="Unassembled WGS sequence"/>
</dbReference>
<evidence type="ECO:0000313" key="2">
    <source>
        <dbReference type="Proteomes" id="UP001444625"/>
    </source>
</evidence>
<sequence>MSKNLFSIVIGGTGMLEGVCHWLADEGYDVFVIHRNREKFEAMQNRSSHPKRIHSIPVDYHDDDALKRNVRDTINQVGHSPDLIVSWIHNSAPNALSLILQEVDCRVEPWRLIHVQGSSSFFVKENTPVPKACAYRRVYLGFVMEEQGSRWLSHEEIATGIIKVIKHDYQETVIGTLKPWSKRPI</sequence>
<dbReference type="SUPFAM" id="SSF51735">
    <property type="entry name" value="NAD(P)-binding Rossmann-fold domains"/>
    <property type="match status" value="1"/>
</dbReference>
<comment type="caution">
    <text evidence="1">The sequence shown here is derived from an EMBL/GenBank/DDBJ whole genome shotgun (WGS) entry which is preliminary data.</text>
</comment>
<reference evidence="1 2" key="1">
    <citation type="submission" date="2024-05" db="EMBL/GenBank/DDBJ databases">
        <authorList>
            <person name="Haq I."/>
            <person name="Ullah Z."/>
            <person name="Ahmad R."/>
            <person name="Li M."/>
            <person name="Tong Y."/>
        </authorList>
    </citation>
    <scope>NUCLEOTIDE SEQUENCE [LARGE SCALE GENOMIC DNA]</scope>
    <source>
        <strain evidence="1 2">16A2E</strain>
    </source>
</reference>
<dbReference type="RefSeq" id="WP_345824670.1">
    <property type="nucleotide sequence ID" value="NZ_JBDIML010000002.1"/>
</dbReference>
<keyword evidence="2" id="KW-1185">Reference proteome</keyword>
<name>A0ABU9XI81_9BACI</name>
<organism evidence="1 2">
    <name type="scientific">Ornithinibacillus xuwenensis</name>
    <dbReference type="NCBI Taxonomy" id="3144668"/>
    <lineage>
        <taxon>Bacteria</taxon>
        <taxon>Bacillati</taxon>
        <taxon>Bacillota</taxon>
        <taxon>Bacilli</taxon>
        <taxon>Bacillales</taxon>
        <taxon>Bacillaceae</taxon>
        <taxon>Ornithinibacillus</taxon>
    </lineage>
</organism>
<gene>
    <name evidence="1" type="ORF">ABC228_08410</name>
</gene>
<accession>A0ABU9XI81</accession>
<dbReference type="InterPro" id="IPR036291">
    <property type="entry name" value="NAD(P)-bd_dom_sf"/>
</dbReference>
<dbReference type="NCBIfam" id="NF006168">
    <property type="entry name" value="PRK08309.1"/>
    <property type="match status" value="1"/>
</dbReference>
<proteinExistence type="predicted"/>
<dbReference type="EMBL" id="JBDIML010000002">
    <property type="protein sequence ID" value="MEN2767208.1"/>
    <property type="molecule type" value="Genomic_DNA"/>
</dbReference>
<dbReference type="Gene3D" id="3.40.50.720">
    <property type="entry name" value="NAD(P)-binding Rossmann-like Domain"/>
    <property type="match status" value="1"/>
</dbReference>